<sequence>DSGLRLSPCYIIRIPKAQERNRHHKEQFSFSTSLLSHATPHLMFYSDRGLRLSCSQGASLNTNLL</sequence>
<accession>A0AAV4R2X2</accession>
<organism evidence="1 2">
    <name type="scientific">Caerostris darwini</name>
    <dbReference type="NCBI Taxonomy" id="1538125"/>
    <lineage>
        <taxon>Eukaryota</taxon>
        <taxon>Metazoa</taxon>
        <taxon>Ecdysozoa</taxon>
        <taxon>Arthropoda</taxon>
        <taxon>Chelicerata</taxon>
        <taxon>Arachnida</taxon>
        <taxon>Araneae</taxon>
        <taxon>Araneomorphae</taxon>
        <taxon>Entelegynae</taxon>
        <taxon>Araneoidea</taxon>
        <taxon>Araneidae</taxon>
        <taxon>Caerostris</taxon>
    </lineage>
</organism>
<keyword evidence="2" id="KW-1185">Reference proteome</keyword>
<comment type="caution">
    <text evidence="1">The sequence shown here is derived from an EMBL/GenBank/DDBJ whole genome shotgun (WGS) entry which is preliminary data.</text>
</comment>
<name>A0AAV4R2X2_9ARAC</name>
<evidence type="ECO:0000313" key="2">
    <source>
        <dbReference type="Proteomes" id="UP001054837"/>
    </source>
</evidence>
<evidence type="ECO:0000313" key="1">
    <source>
        <dbReference type="EMBL" id="GIY15817.1"/>
    </source>
</evidence>
<proteinExistence type="predicted"/>
<gene>
    <name evidence="1" type="ORF">CDAR_513671</name>
</gene>
<dbReference type="Proteomes" id="UP001054837">
    <property type="component" value="Unassembled WGS sequence"/>
</dbReference>
<protein>
    <submittedName>
        <fullName evidence="1">Uncharacterized protein</fullName>
    </submittedName>
</protein>
<dbReference type="AlphaFoldDB" id="A0AAV4R2X2"/>
<feature type="non-terminal residue" evidence="1">
    <location>
        <position position="1"/>
    </location>
</feature>
<reference evidence="1 2" key="1">
    <citation type="submission" date="2021-06" db="EMBL/GenBank/DDBJ databases">
        <title>Caerostris darwini draft genome.</title>
        <authorList>
            <person name="Kono N."/>
            <person name="Arakawa K."/>
        </authorList>
    </citation>
    <scope>NUCLEOTIDE SEQUENCE [LARGE SCALE GENOMIC DNA]</scope>
</reference>
<dbReference type="EMBL" id="BPLQ01005583">
    <property type="protein sequence ID" value="GIY15817.1"/>
    <property type="molecule type" value="Genomic_DNA"/>
</dbReference>